<dbReference type="AlphaFoldDB" id="C8V7Y8"/>
<protein>
    <submittedName>
        <fullName evidence="1">Uncharacterized protein</fullName>
    </submittedName>
</protein>
<dbReference type="eggNOG" id="ENOG502RNXV">
    <property type="taxonomic scope" value="Eukaryota"/>
</dbReference>
<gene>
    <name evidence="1" type="ORF">ANIA_05087</name>
</gene>
<keyword evidence="2" id="KW-1185">Reference proteome</keyword>
<dbReference type="GeneID" id="2872884"/>
<dbReference type="KEGG" id="ani:ANIA_05087"/>
<evidence type="ECO:0000313" key="2">
    <source>
        <dbReference type="Proteomes" id="UP000000560"/>
    </source>
</evidence>
<dbReference type="EMBL" id="BN001303">
    <property type="protein sequence ID" value="CBF76111.1"/>
    <property type="molecule type" value="Genomic_DNA"/>
</dbReference>
<reference evidence="2" key="1">
    <citation type="journal article" date="2005" name="Nature">
        <title>Sequencing of Aspergillus nidulans and comparative analysis with A. fumigatus and A. oryzae.</title>
        <authorList>
            <person name="Galagan J.E."/>
            <person name="Calvo S.E."/>
            <person name="Cuomo C."/>
            <person name="Ma L.J."/>
            <person name="Wortman J.R."/>
            <person name="Batzoglou S."/>
            <person name="Lee S.I."/>
            <person name="Basturkmen M."/>
            <person name="Spevak C.C."/>
            <person name="Clutterbuck J."/>
            <person name="Kapitonov V."/>
            <person name="Jurka J."/>
            <person name="Scazzocchio C."/>
            <person name="Farman M."/>
            <person name="Butler J."/>
            <person name="Purcell S."/>
            <person name="Harris S."/>
            <person name="Braus G.H."/>
            <person name="Draht O."/>
            <person name="Busch S."/>
            <person name="D'Enfert C."/>
            <person name="Bouchier C."/>
            <person name="Goldman G.H."/>
            <person name="Bell-Pedersen D."/>
            <person name="Griffiths-Jones S."/>
            <person name="Doonan J.H."/>
            <person name="Yu J."/>
            <person name="Vienken K."/>
            <person name="Pain A."/>
            <person name="Freitag M."/>
            <person name="Selker E.U."/>
            <person name="Archer D.B."/>
            <person name="Penalva M.A."/>
            <person name="Oakley B.R."/>
            <person name="Momany M."/>
            <person name="Tanaka T."/>
            <person name="Kumagai T."/>
            <person name="Asai K."/>
            <person name="Machida M."/>
            <person name="Nierman W.C."/>
            <person name="Denning D.W."/>
            <person name="Caddick M."/>
            <person name="Hynes M."/>
            <person name="Paoletti M."/>
            <person name="Fischer R."/>
            <person name="Miller B."/>
            <person name="Dyer P."/>
            <person name="Sachs M.S."/>
            <person name="Osmani S.A."/>
            <person name="Birren B.W."/>
        </authorList>
    </citation>
    <scope>NUCLEOTIDE SEQUENCE [LARGE SCALE GENOMIC DNA]</scope>
    <source>
        <strain evidence="2">FGSC A4 / ATCC 38163 / CBS 112.46 / NRRL 194 / M139</strain>
    </source>
</reference>
<evidence type="ECO:0000313" key="1">
    <source>
        <dbReference type="EMBL" id="CBF76111.1"/>
    </source>
</evidence>
<organism evidence="1 2">
    <name type="scientific">Emericella nidulans (strain FGSC A4 / ATCC 38163 / CBS 112.46 / NRRL 194 / M139)</name>
    <name type="common">Aspergillus nidulans</name>
    <dbReference type="NCBI Taxonomy" id="227321"/>
    <lineage>
        <taxon>Eukaryota</taxon>
        <taxon>Fungi</taxon>
        <taxon>Dikarya</taxon>
        <taxon>Ascomycota</taxon>
        <taxon>Pezizomycotina</taxon>
        <taxon>Eurotiomycetes</taxon>
        <taxon>Eurotiomycetidae</taxon>
        <taxon>Eurotiales</taxon>
        <taxon>Aspergillaceae</taxon>
        <taxon>Aspergillus</taxon>
        <taxon>Aspergillus subgen. Nidulantes</taxon>
    </lineage>
</organism>
<reference evidence="2" key="2">
    <citation type="journal article" date="2009" name="Fungal Genet. Biol.">
        <title>The 2008 update of the Aspergillus nidulans genome annotation: a community effort.</title>
        <authorList>
            <person name="Wortman J.R."/>
            <person name="Gilsenan J.M."/>
            <person name="Joardar V."/>
            <person name="Deegan J."/>
            <person name="Clutterbuck J."/>
            <person name="Andersen M.R."/>
            <person name="Archer D."/>
            <person name="Bencina M."/>
            <person name="Braus G."/>
            <person name="Coutinho P."/>
            <person name="von Dohren H."/>
            <person name="Doonan J."/>
            <person name="Driessen A.J."/>
            <person name="Durek P."/>
            <person name="Espeso E."/>
            <person name="Fekete E."/>
            <person name="Flipphi M."/>
            <person name="Estrada C.G."/>
            <person name="Geysens S."/>
            <person name="Goldman G."/>
            <person name="de Groot P.W."/>
            <person name="Hansen K."/>
            <person name="Harris S.D."/>
            <person name="Heinekamp T."/>
            <person name="Helmstaedt K."/>
            <person name="Henrissat B."/>
            <person name="Hofmann G."/>
            <person name="Homan T."/>
            <person name="Horio T."/>
            <person name="Horiuchi H."/>
            <person name="James S."/>
            <person name="Jones M."/>
            <person name="Karaffa L."/>
            <person name="Karanyi Z."/>
            <person name="Kato M."/>
            <person name="Keller N."/>
            <person name="Kelly D.E."/>
            <person name="Kiel J.A."/>
            <person name="Kim J.M."/>
            <person name="van der Klei I.J."/>
            <person name="Klis F.M."/>
            <person name="Kovalchuk A."/>
            <person name="Krasevec N."/>
            <person name="Kubicek C.P."/>
            <person name="Liu B."/>
            <person name="Maccabe A."/>
            <person name="Meyer V."/>
            <person name="Mirabito P."/>
            <person name="Miskei M."/>
            <person name="Mos M."/>
            <person name="Mullins J."/>
            <person name="Nelson D.R."/>
            <person name="Nielsen J."/>
            <person name="Oakley B.R."/>
            <person name="Osmani S.A."/>
            <person name="Pakula T."/>
            <person name="Paszewski A."/>
            <person name="Paulsen I."/>
            <person name="Pilsyk S."/>
            <person name="Pocsi I."/>
            <person name="Punt P.J."/>
            <person name="Ram A.F."/>
            <person name="Ren Q."/>
            <person name="Robellet X."/>
            <person name="Robson G."/>
            <person name="Seiboth B."/>
            <person name="van Solingen P."/>
            <person name="Specht T."/>
            <person name="Sun J."/>
            <person name="Taheri-Talesh N."/>
            <person name="Takeshita N."/>
            <person name="Ussery D."/>
            <person name="vanKuyk P.A."/>
            <person name="Visser H."/>
            <person name="van de Vondervoort P.J."/>
            <person name="de Vries R.P."/>
            <person name="Walton J."/>
            <person name="Xiang X."/>
            <person name="Xiong Y."/>
            <person name="Zeng A.P."/>
            <person name="Brandt B.W."/>
            <person name="Cornell M.J."/>
            <person name="van den Hondel C.A."/>
            <person name="Visser J."/>
            <person name="Oliver S.G."/>
            <person name="Turner G."/>
        </authorList>
    </citation>
    <scope>GENOME REANNOTATION</scope>
    <source>
        <strain evidence="2">FGSC A4 / ATCC 38163 / CBS 112.46 / NRRL 194 / M139</strain>
    </source>
</reference>
<accession>C8V7Y8</accession>
<dbReference type="OrthoDB" id="4367202at2759"/>
<name>C8V7Y8_EMENI</name>
<sequence>MKTAGTRELFYREQTIANLRIVFGKDVDVVTCKQGYESRFVALAYVVGAEGERIQVMQSSALDVTYALRDLLALSSRRVQAYFADHNHQVAKNELATCSIVLPRKPESLLELNQPTPLKYDVLPEDEAALEEAGGDYLEAEANPGGHEAETSSSTPQYLESCNVEQKGYSILLIIEHPFHPPFGGLRYIGAPSRQVILQAISKIMSENGLSNTVYHMKTLCVKSDTGSYDILGYEYDHIEDLLDHVLKSEKFAKIECVYGIPAA</sequence>
<dbReference type="RefSeq" id="XP_050467551.1">
    <property type="nucleotide sequence ID" value="XM_050611532.1"/>
</dbReference>
<dbReference type="Proteomes" id="UP000000560">
    <property type="component" value="Chromosome III"/>
</dbReference>
<dbReference type="OMA" id="IAIAYKW"/>
<dbReference type="HOGENOM" id="CLU_062854_0_0_1"/>
<dbReference type="VEuPathDB" id="FungiDB:AN5087"/>
<proteinExistence type="predicted"/>
<dbReference type="InParanoid" id="C8V7Y8"/>